<accession>A0AAV1RRX0</accession>
<feature type="transmembrane region" description="Helical" evidence="1">
    <location>
        <begin position="7"/>
        <end position="25"/>
    </location>
</feature>
<keyword evidence="1" id="KW-1133">Transmembrane helix</keyword>
<dbReference type="AlphaFoldDB" id="A0AAV1RRX0"/>
<feature type="transmembrane region" description="Helical" evidence="1">
    <location>
        <begin position="52"/>
        <end position="73"/>
    </location>
</feature>
<keyword evidence="1" id="KW-0472">Membrane</keyword>
<evidence type="ECO:0000313" key="2">
    <source>
        <dbReference type="EMBL" id="CAK7338605.1"/>
    </source>
</evidence>
<evidence type="ECO:0000313" key="3">
    <source>
        <dbReference type="Proteomes" id="UP001314170"/>
    </source>
</evidence>
<organism evidence="2 3">
    <name type="scientific">Dovyalis caffra</name>
    <dbReference type="NCBI Taxonomy" id="77055"/>
    <lineage>
        <taxon>Eukaryota</taxon>
        <taxon>Viridiplantae</taxon>
        <taxon>Streptophyta</taxon>
        <taxon>Embryophyta</taxon>
        <taxon>Tracheophyta</taxon>
        <taxon>Spermatophyta</taxon>
        <taxon>Magnoliopsida</taxon>
        <taxon>eudicotyledons</taxon>
        <taxon>Gunneridae</taxon>
        <taxon>Pentapetalae</taxon>
        <taxon>rosids</taxon>
        <taxon>fabids</taxon>
        <taxon>Malpighiales</taxon>
        <taxon>Salicaceae</taxon>
        <taxon>Flacourtieae</taxon>
        <taxon>Dovyalis</taxon>
    </lineage>
</organism>
<protein>
    <submittedName>
        <fullName evidence="2">Uncharacterized protein</fullName>
    </submittedName>
</protein>
<name>A0AAV1RRX0_9ROSI</name>
<keyword evidence="3" id="KW-1185">Reference proteome</keyword>
<sequence length="83" mass="9357">MKRKERISLEVLVSNLVGFEVVWTMDDTGVHRPRLDLQAQVVELGSTCEPTVGLLALIWMAMMDIGGKAAAAIRKKKRDGYWR</sequence>
<reference evidence="2 3" key="1">
    <citation type="submission" date="2024-01" db="EMBL/GenBank/DDBJ databases">
        <authorList>
            <person name="Waweru B."/>
        </authorList>
    </citation>
    <scope>NUCLEOTIDE SEQUENCE [LARGE SCALE GENOMIC DNA]</scope>
</reference>
<keyword evidence="1" id="KW-0812">Transmembrane</keyword>
<comment type="caution">
    <text evidence="2">The sequence shown here is derived from an EMBL/GenBank/DDBJ whole genome shotgun (WGS) entry which is preliminary data.</text>
</comment>
<proteinExistence type="predicted"/>
<gene>
    <name evidence="2" type="ORF">DCAF_LOCUS13653</name>
</gene>
<evidence type="ECO:0000256" key="1">
    <source>
        <dbReference type="SAM" id="Phobius"/>
    </source>
</evidence>
<dbReference type="EMBL" id="CAWUPB010001154">
    <property type="protein sequence ID" value="CAK7338605.1"/>
    <property type="molecule type" value="Genomic_DNA"/>
</dbReference>
<dbReference type="Proteomes" id="UP001314170">
    <property type="component" value="Unassembled WGS sequence"/>
</dbReference>